<comment type="similarity">
    <text evidence="2">Belongs to the DadA oxidoreductase family.</text>
</comment>
<dbReference type="PANTHER" id="PTHR13847:SF286">
    <property type="entry name" value="D-AMINO ACID DEHYDROGENASE"/>
    <property type="match status" value="1"/>
</dbReference>
<dbReference type="GO" id="GO:0016491">
    <property type="term" value="F:oxidoreductase activity"/>
    <property type="evidence" value="ECO:0007669"/>
    <property type="project" value="UniProtKB-KW"/>
</dbReference>
<comment type="cofactor">
    <cofactor evidence="1">
        <name>FAD</name>
        <dbReference type="ChEBI" id="CHEBI:57692"/>
    </cofactor>
</comment>
<dbReference type="Gene3D" id="3.50.50.60">
    <property type="entry name" value="FAD/NAD(P)-binding domain"/>
    <property type="match status" value="1"/>
</dbReference>
<evidence type="ECO:0000313" key="7">
    <source>
        <dbReference type="Proteomes" id="UP000469215"/>
    </source>
</evidence>
<evidence type="ECO:0000256" key="4">
    <source>
        <dbReference type="ARBA" id="ARBA00023002"/>
    </source>
</evidence>
<dbReference type="InterPro" id="IPR017741">
    <property type="entry name" value="FAD-dependent_OxRdtase_HpnW"/>
</dbReference>
<evidence type="ECO:0000259" key="5">
    <source>
        <dbReference type="Pfam" id="PF01266"/>
    </source>
</evidence>
<dbReference type="Pfam" id="PF01266">
    <property type="entry name" value="DAO"/>
    <property type="match status" value="1"/>
</dbReference>
<sequence>MTEQHTDLLIVGGGIVGLAHAFEAHRRGLSVRVVERDWAPNGASIRNFGHACITAQAGDLLPIAYRSRDGWLAAAQAAGFWAREAGAIVVARTDLELAVLDELRQERGDDAVIMQTKDEVGQRLGGTPDPTIVGGAFLPADLRVDPRTAAPELGLWLQEQPGVSIEWGTTVGAVADGAVSTSRGEFTGDRVLICVGHDLDYLKPDVAAANQITRCSLQMAMAPAPASFTTESAVLTGTSMTRYDGFTTMPGYAEVLAELQQSSQDMLDFGANIMFTRRPDGTMLLGDSHAYADTMPPFMEDSITERAVRDISQIIGAPLPITQRWQGIYASSPLTSLVREDVDARTRAISVTSGIGMTLSFGIASYTLDDLGAAPVGAGAGAAAR</sequence>
<keyword evidence="7" id="KW-1185">Reference proteome</keyword>
<evidence type="ECO:0000256" key="1">
    <source>
        <dbReference type="ARBA" id="ARBA00001974"/>
    </source>
</evidence>
<dbReference type="EMBL" id="WWEQ01000023">
    <property type="protein sequence ID" value="MYM19722.1"/>
    <property type="molecule type" value="Genomic_DNA"/>
</dbReference>
<organism evidence="6 7">
    <name type="scientific">Brevibacterium rongguiense</name>
    <dbReference type="NCBI Taxonomy" id="2695267"/>
    <lineage>
        <taxon>Bacteria</taxon>
        <taxon>Bacillati</taxon>
        <taxon>Actinomycetota</taxon>
        <taxon>Actinomycetes</taxon>
        <taxon>Micrococcales</taxon>
        <taxon>Brevibacteriaceae</taxon>
        <taxon>Brevibacterium</taxon>
    </lineage>
</organism>
<dbReference type="InterPro" id="IPR036188">
    <property type="entry name" value="FAD/NAD-bd_sf"/>
</dbReference>
<dbReference type="PANTHER" id="PTHR13847">
    <property type="entry name" value="SARCOSINE DEHYDROGENASE-RELATED"/>
    <property type="match status" value="1"/>
</dbReference>
<name>A0A6N9H816_9MICO</name>
<gene>
    <name evidence="6" type="ORF">GSY69_06995</name>
</gene>
<comment type="caution">
    <text evidence="6">The sequence shown here is derived from an EMBL/GenBank/DDBJ whole genome shotgun (WGS) entry which is preliminary data.</text>
</comment>
<evidence type="ECO:0000256" key="2">
    <source>
        <dbReference type="ARBA" id="ARBA00009410"/>
    </source>
</evidence>
<dbReference type="Proteomes" id="UP000469215">
    <property type="component" value="Unassembled WGS sequence"/>
</dbReference>
<evidence type="ECO:0000313" key="6">
    <source>
        <dbReference type="EMBL" id="MYM19722.1"/>
    </source>
</evidence>
<dbReference type="RefSeq" id="WP_160953153.1">
    <property type="nucleotide sequence ID" value="NZ_WWEQ01000023.1"/>
</dbReference>
<dbReference type="NCBIfam" id="TIGR03364">
    <property type="entry name" value="HpnW_proposed"/>
    <property type="match status" value="1"/>
</dbReference>
<feature type="domain" description="FAD dependent oxidoreductase" evidence="5">
    <location>
        <begin position="7"/>
        <end position="367"/>
    </location>
</feature>
<dbReference type="Gene3D" id="3.30.9.10">
    <property type="entry name" value="D-Amino Acid Oxidase, subunit A, domain 2"/>
    <property type="match status" value="1"/>
</dbReference>
<dbReference type="GO" id="GO:0005737">
    <property type="term" value="C:cytoplasm"/>
    <property type="evidence" value="ECO:0007669"/>
    <property type="project" value="TreeGrafter"/>
</dbReference>
<proteinExistence type="inferred from homology"/>
<reference evidence="6 7" key="1">
    <citation type="submission" date="2020-01" db="EMBL/GenBank/DDBJ databases">
        <authorList>
            <person name="Deng T."/>
        </authorList>
    </citation>
    <scope>NUCLEOTIDE SEQUENCE [LARGE SCALE GENOMIC DNA]</scope>
    <source>
        <strain evidence="6 7">5221</strain>
    </source>
</reference>
<evidence type="ECO:0000256" key="3">
    <source>
        <dbReference type="ARBA" id="ARBA00022630"/>
    </source>
</evidence>
<dbReference type="AlphaFoldDB" id="A0A6N9H816"/>
<keyword evidence="4" id="KW-0560">Oxidoreductase</keyword>
<dbReference type="InterPro" id="IPR006076">
    <property type="entry name" value="FAD-dep_OxRdtase"/>
</dbReference>
<dbReference type="SUPFAM" id="SSF51905">
    <property type="entry name" value="FAD/NAD(P)-binding domain"/>
    <property type="match status" value="1"/>
</dbReference>
<keyword evidence="3" id="KW-0285">Flavoprotein</keyword>
<protein>
    <submittedName>
        <fullName evidence="6">TIGR03364 family FAD-dependent oxidoreductase</fullName>
    </submittedName>
</protein>
<accession>A0A6N9H816</accession>